<protein>
    <submittedName>
        <fullName evidence="1">Uncharacterized protein</fullName>
    </submittedName>
</protein>
<reference evidence="1 2" key="1">
    <citation type="submission" date="2023-06" db="EMBL/GenBank/DDBJ databases">
        <title>Roseiconus lacunae JC819 isolated from Gulf of Mannar region, Tamil Nadu.</title>
        <authorList>
            <person name="Pk S."/>
            <person name="Ch S."/>
            <person name="Ch V.R."/>
        </authorList>
    </citation>
    <scope>NUCLEOTIDE SEQUENCE [LARGE SCALE GENOMIC DNA]</scope>
    <source>
        <strain evidence="1 2">JC819</strain>
    </source>
</reference>
<comment type="caution">
    <text evidence="1">The sequence shown here is derived from an EMBL/GenBank/DDBJ whole genome shotgun (WGS) entry which is preliminary data.</text>
</comment>
<evidence type="ECO:0000313" key="2">
    <source>
        <dbReference type="Proteomes" id="UP001239462"/>
    </source>
</evidence>
<keyword evidence="2" id="KW-1185">Reference proteome</keyword>
<sequence>MTKFYLTQIAIWLTVGLLGWQRSGQINKRPTVPILRDRPRVVGPLYDYPFAVSDDHLATVLYKLRPRFNEQPTKVNFIDHAIRMWGTNAQFDDESLSGKRMLSLLINDDVFARMWDPHTPLLRLVDQGIAVTTQSGRASVSHVDHLMGTLCEIGVPLSQTVKTSTGIGTVRDVLAYGLNQFCVNQREYEWTALATAFYATSGAGWYTCEGQEIDFNTFADRLMRQEQPEGVCYGQHRLYTLTMLLRIDDQMQSEGVIPLLTDLTRQRVIDYLLVINQRLLCSQSAEGFWDGNWPDASRTVPDPTTNQLSRRILATGHVLEWWAMAPEELQPPRESIIRATQWLTREIIAMDRATIEKKFTFLSHAGRALALWRGGLPSQFSAANKPTVSN</sequence>
<dbReference type="Proteomes" id="UP001239462">
    <property type="component" value="Unassembled WGS sequence"/>
</dbReference>
<evidence type="ECO:0000313" key="1">
    <source>
        <dbReference type="EMBL" id="MDM4017210.1"/>
    </source>
</evidence>
<name>A0ABT7PL49_9BACT</name>
<dbReference type="EMBL" id="JASZZN010000012">
    <property type="protein sequence ID" value="MDM4017210.1"/>
    <property type="molecule type" value="Genomic_DNA"/>
</dbReference>
<accession>A0ABT7PL49</accession>
<proteinExistence type="predicted"/>
<organism evidence="1 2">
    <name type="scientific">Roseiconus lacunae</name>
    <dbReference type="NCBI Taxonomy" id="2605694"/>
    <lineage>
        <taxon>Bacteria</taxon>
        <taxon>Pseudomonadati</taxon>
        <taxon>Planctomycetota</taxon>
        <taxon>Planctomycetia</taxon>
        <taxon>Pirellulales</taxon>
        <taxon>Pirellulaceae</taxon>
        <taxon>Roseiconus</taxon>
    </lineage>
</organism>
<dbReference type="RefSeq" id="WP_289164663.1">
    <property type="nucleotide sequence ID" value="NZ_JASZZN010000012.1"/>
</dbReference>
<gene>
    <name evidence="1" type="ORF">QTN89_17320</name>
</gene>